<dbReference type="InterPro" id="IPR015424">
    <property type="entry name" value="PyrdxlP-dep_Trfase"/>
</dbReference>
<evidence type="ECO:0000256" key="1">
    <source>
        <dbReference type="ARBA" id="ARBA00037999"/>
    </source>
</evidence>
<dbReference type="GO" id="GO:0030170">
    <property type="term" value="F:pyridoxal phosphate binding"/>
    <property type="evidence" value="ECO:0007669"/>
    <property type="project" value="TreeGrafter"/>
</dbReference>
<dbReference type="GO" id="GO:0008483">
    <property type="term" value="F:transaminase activity"/>
    <property type="evidence" value="ECO:0007669"/>
    <property type="project" value="UniProtKB-KW"/>
</dbReference>
<dbReference type="EMBL" id="SMZO01000003">
    <property type="protein sequence ID" value="TDL91113.1"/>
    <property type="molecule type" value="Genomic_DNA"/>
</dbReference>
<dbReference type="PANTHER" id="PTHR30244:SF34">
    <property type="entry name" value="DTDP-4-AMINO-4,6-DIDEOXYGALACTOSE TRANSAMINASE"/>
    <property type="match status" value="1"/>
</dbReference>
<dbReference type="RefSeq" id="WP_133341267.1">
    <property type="nucleotide sequence ID" value="NZ_SMZO01000003.1"/>
</dbReference>
<name>A0A4R6B5N7_9RHOB</name>
<proteinExistence type="inferred from homology"/>
<dbReference type="AlphaFoldDB" id="A0A4R6B5N7"/>
<keyword evidence="3" id="KW-0032">Aminotransferase</keyword>
<accession>A0A4R6B5N7</accession>
<dbReference type="Proteomes" id="UP000294562">
    <property type="component" value="Unassembled WGS sequence"/>
</dbReference>
<dbReference type="SUPFAM" id="SSF53383">
    <property type="entry name" value="PLP-dependent transferases"/>
    <property type="match status" value="1"/>
</dbReference>
<gene>
    <name evidence="3" type="ORF">E2L05_02240</name>
</gene>
<dbReference type="PANTHER" id="PTHR30244">
    <property type="entry name" value="TRANSAMINASE"/>
    <property type="match status" value="1"/>
</dbReference>
<sequence length="404" mass="43641">MIEMFDGSFTQQTPIPDAAQQAALAVMQSGRLHRYNLAPGDFGEVGALEREFAAYVGARYCLAVASGGQGMQIALRAVGVAPGEMVLTNAFTLAPVPGAIAAVGARPLLVDTADDLTIDLDDLQAKLGHARVLLLSHMRGHVCDMDRLMGLCNAADVTVIEDCAHTMGAVWRGVPSGRHGIVGCYSTQTYKHMNSGEGGIIVTDDADVIARATVLSGSYMLHQRHPAGPGPEAFEDAMWDMPNMSARMDHLRGAILRPQLAQLDERCAAWTARYRVVESHLQGAQCARLIPRAPHERFVGSSIQFVMDPADPDLVTDFVGRCGARGVELKWFGADRPVAFTSRYDHWHFAAPSVLPGTDRLLSGLLDMRLPLTFSLDDCALIGRILREELERTTAGQKVTPAAE</sequence>
<keyword evidence="3" id="KW-0808">Transferase</keyword>
<protein>
    <submittedName>
        <fullName evidence="3">Aminotransferase</fullName>
    </submittedName>
</protein>
<evidence type="ECO:0000313" key="4">
    <source>
        <dbReference type="Proteomes" id="UP000294562"/>
    </source>
</evidence>
<dbReference type="GO" id="GO:0000271">
    <property type="term" value="P:polysaccharide biosynthetic process"/>
    <property type="evidence" value="ECO:0007669"/>
    <property type="project" value="TreeGrafter"/>
</dbReference>
<dbReference type="Pfam" id="PF01041">
    <property type="entry name" value="DegT_DnrJ_EryC1"/>
    <property type="match status" value="1"/>
</dbReference>
<reference evidence="3 4" key="1">
    <citation type="submission" date="2019-03" db="EMBL/GenBank/DDBJ databases">
        <title>Rhodobacteraceae bacterium SM1902, a new member of the family Rhodobacteraceae isolated from Yantai.</title>
        <authorList>
            <person name="Sun Y."/>
        </authorList>
    </citation>
    <scope>NUCLEOTIDE SEQUENCE [LARGE SCALE GENOMIC DNA]</scope>
    <source>
        <strain evidence="3 4">SM1902</strain>
    </source>
</reference>
<keyword evidence="4" id="KW-1185">Reference proteome</keyword>
<dbReference type="InterPro" id="IPR015421">
    <property type="entry name" value="PyrdxlP-dep_Trfase_major"/>
</dbReference>
<comment type="similarity">
    <text evidence="1 2">Belongs to the DegT/DnrJ/EryC1 family.</text>
</comment>
<evidence type="ECO:0000256" key="2">
    <source>
        <dbReference type="RuleBase" id="RU004508"/>
    </source>
</evidence>
<keyword evidence="2" id="KW-0663">Pyridoxal phosphate</keyword>
<organism evidence="3 4">
    <name type="scientific">Meridianimarinicoccus aquatilis</name>
    <dbReference type="NCBI Taxonomy" id="2552766"/>
    <lineage>
        <taxon>Bacteria</taxon>
        <taxon>Pseudomonadati</taxon>
        <taxon>Pseudomonadota</taxon>
        <taxon>Alphaproteobacteria</taxon>
        <taxon>Rhodobacterales</taxon>
        <taxon>Paracoccaceae</taxon>
        <taxon>Meridianimarinicoccus</taxon>
    </lineage>
</organism>
<dbReference type="Gene3D" id="3.40.640.10">
    <property type="entry name" value="Type I PLP-dependent aspartate aminotransferase-like (Major domain)"/>
    <property type="match status" value="1"/>
</dbReference>
<comment type="caution">
    <text evidence="3">The sequence shown here is derived from an EMBL/GenBank/DDBJ whole genome shotgun (WGS) entry which is preliminary data.</text>
</comment>
<dbReference type="OrthoDB" id="9768668at2"/>
<evidence type="ECO:0000313" key="3">
    <source>
        <dbReference type="EMBL" id="TDL91113.1"/>
    </source>
</evidence>
<dbReference type="InterPro" id="IPR000653">
    <property type="entry name" value="DegT/StrS_aminotransferase"/>
</dbReference>